<accession>A0A4Y2LYZ2</accession>
<comment type="caution">
    <text evidence="2">The sequence shown here is derived from an EMBL/GenBank/DDBJ whole genome shotgun (WGS) entry which is preliminary data.</text>
</comment>
<feature type="region of interest" description="Disordered" evidence="1">
    <location>
        <begin position="1"/>
        <end position="26"/>
    </location>
</feature>
<organism evidence="2 3">
    <name type="scientific">Araneus ventricosus</name>
    <name type="common">Orbweaver spider</name>
    <name type="synonym">Epeira ventricosa</name>
    <dbReference type="NCBI Taxonomy" id="182803"/>
    <lineage>
        <taxon>Eukaryota</taxon>
        <taxon>Metazoa</taxon>
        <taxon>Ecdysozoa</taxon>
        <taxon>Arthropoda</taxon>
        <taxon>Chelicerata</taxon>
        <taxon>Arachnida</taxon>
        <taxon>Araneae</taxon>
        <taxon>Araneomorphae</taxon>
        <taxon>Entelegynae</taxon>
        <taxon>Araneoidea</taxon>
        <taxon>Araneidae</taxon>
        <taxon>Araneus</taxon>
    </lineage>
</organism>
<evidence type="ECO:0000313" key="3">
    <source>
        <dbReference type="Proteomes" id="UP000499080"/>
    </source>
</evidence>
<dbReference type="Proteomes" id="UP000499080">
    <property type="component" value="Unassembled WGS sequence"/>
</dbReference>
<evidence type="ECO:0000313" key="2">
    <source>
        <dbReference type="EMBL" id="GBN20028.1"/>
    </source>
</evidence>
<protein>
    <submittedName>
        <fullName evidence="2">Uncharacterized protein</fullName>
    </submittedName>
</protein>
<evidence type="ECO:0000256" key="1">
    <source>
        <dbReference type="SAM" id="MobiDB-lite"/>
    </source>
</evidence>
<proteinExistence type="predicted"/>
<dbReference type="EMBL" id="BGPR01006557">
    <property type="protein sequence ID" value="GBN20028.1"/>
    <property type="molecule type" value="Genomic_DNA"/>
</dbReference>
<sequence length="79" mass="8546">MDLVILNRGSEDEYDTPAGNHLSKLPHHTSGRSIGCDGFSVYQTRLEGGSSIESGLEPGTLLATKLYHQVIEVMSNKSV</sequence>
<gene>
    <name evidence="2" type="ORF">AVEN_15209_1</name>
</gene>
<dbReference type="AlphaFoldDB" id="A0A4Y2LYZ2"/>
<reference evidence="2 3" key="1">
    <citation type="journal article" date="2019" name="Sci. Rep.">
        <title>Orb-weaving spider Araneus ventricosus genome elucidates the spidroin gene catalogue.</title>
        <authorList>
            <person name="Kono N."/>
            <person name="Nakamura H."/>
            <person name="Ohtoshi R."/>
            <person name="Moran D.A.P."/>
            <person name="Shinohara A."/>
            <person name="Yoshida Y."/>
            <person name="Fujiwara M."/>
            <person name="Mori M."/>
            <person name="Tomita M."/>
            <person name="Arakawa K."/>
        </authorList>
    </citation>
    <scope>NUCLEOTIDE SEQUENCE [LARGE SCALE GENOMIC DNA]</scope>
</reference>
<keyword evidence="3" id="KW-1185">Reference proteome</keyword>
<name>A0A4Y2LYZ2_ARAVE</name>